<name>A0ABP5FCS9_9MICO</name>
<proteinExistence type="predicted"/>
<evidence type="ECO:0000256" key="1">
    <source>
        <dbReference type="SAM" id="MobiDB-lite"/>
    </source>
</evidence>
<dbReference type="EMBL" id="BAAANB010000002">
    <property type="protein sequence ID" value="GAA2022383.1"/>
    <property type="molecule type" value="Genomic_DNA"/>
</dbReference>
<feature type="compositionally biased region" description="Polar residues" evidence="1">
    <location>
        <begin position="71"/>
        <end position="80"/>
    </location>
</feature>
<sequence length="80" mass="8791">MFRPRWAPTDIVWQDARLGNDLSSMHVSVLGRRESVWQAHVVPTGVESDVSGAPPGARVTEPPTEPPGSEVNPTRMETTR</sequence>
<protein>
    <submittedName>
        <fullName evidence="2">Uncharacterized protein</fullName>
    </submittedName>
</protein>
<organism evidence="2 3">
    <name type="scientific">Terrabacter terrae</name>
    <dbReference type="NCBI Taxonomy" id="318434"/>
    <lineage>
        <taxon>Bacteria</taxon>
        <taxon>Bacillati</taxon>
        <taxon>Actinomycetota</taxon>
        <taxon>Actinomycetes</taxon>
        <taxon>Micrococcales</taxon>
        <taxon>Intrasporangiaceae</taxon>
        <taxon>Terrabacter</taxon>
    </lineage>
</organism>
<dbReference type="Proteomes" id="UP001501285">
    <property type="component" value="Unassembled WGS sequence"/>
</dbReference>
<comment type="caution">
    <text evidence="2">The sequence shown here is derived from an EMBL/GenBank/DDBJ whole genome shotgun (WGS) entry which is preliminary data.</text>
</comment>
<gene>
    <name evidence="2" type="ORF">GCM10009740_09090</name>
</gene>
<accession>A0ABP5FCS9</accession>
<keyword evidence="3" id="KW-1185">Reference proteome</keyword>
<evidence type="ECO:0000313" key="3">
    <source>
        <dbReference type="Proteomes" id="UP001501285"/>
    </source>
</evidence>
<evidence type="ECO:0000313" key="2">
    <source>
        <dbReference type="EMBL" id="GAA2022383.1"/>
    </source>
</evidence>
<reference evidence="3" key="1">
    <citation type="journal article" date="2019" name="Int. J. Syst. Evol. Microbiol.">
        <title>The Global Catalogue of Microorganisms (GCM) 10K type strain sequencing project: providing services to taxonomists for standard genome sequencing and annotation.</title>
        <authorList>
            <consortium name="The Broad Institute Genomics Platform"/>
            <consortium name="The Broad Institute Genome Sequencing Center for Infectious Disease"/>
            <person name="Wu L."/>
            <person name="Ma J."/>
        </authorList>
    </citation>
    <scope>NUCLEOTIDE SEQUENCE [LARGE SCALE GENOMIC DNA]</scope>
    <source>
        <strain evidence="3">JCM 14283</strain>
    </source>
</reference>
<feature type="region of interest" description="Disordered" evidence="1">
    <location>
        <begin position="45"/>
        <end position="80"/>
    </location>
</feature>